<gene>
    <name evidence="1" type="ORF">OHX15_02700</name>
</gene>
<evidence type="ECO:0000313" key="1">
    <source>
        <dbReference type="EMBL" id="MDZ5084283.1"/>
    </source>
</evidence>
<protein>
    <submittedName>
        <fullName evidence="1">Phospholipase D-like domain-containing protein</fullName>
    </submittedName>
</protein>
<keyword evidence="2" id="KW-1185">Reference proteome</keyword>
<name>A0ACC6MBL1_MYCPF</name>
<proteinExistence type="predicted"/>
<evidence type="ECO:0000313" key="2">
    <source>
        <dbReference type="Proteomes" id="UP001289645"/>
    </source>
</evidence>
<reference evidence="1 2" key="1">
    <citation type="journal article" date="2021" name="Chemosphere">
        <title>Bioballs carrying a syntrophic Rhodococcus and Mycolicibacterium consortium for simultaneous sorption and biodegradation of fuel oil in contaminated freshwater.</title>
        <authorList>
            <person name="Naloka K."/>
            <person name="Polrit D."/>
            <person name="Muangchinda C."/>
            <person name="Thoetkiattikul H."/>
            <person name="Pinyakong O."/>
        </authorList>
    </citation>
    <scope>NUCLEOTIDE SEQUENCE [LARGE SCALE GENOMIC DNA]</scope>
    <source>
        <strain evidence="1 2">J101</strain>
    </source>
</reference>
<dbReference type="EMBL" id="JAOXLN010000002">
    <property type="protein sequence ID" value="MDZ5084283.1"/>
    <property type="molecule type" value="Genomic_DNA"/>
</dbReference>
<organism evidence="1 2">
    <name type="scientific">Mycolicibacterium parafortuitum</name>
    <name type="common">Mycobacterium parafortuitum</name>
    <dbReference type="NCBI Taxonomy" id="39692"/>
    <lineage>
        <taxon>Bacteria</taxon>
        <taxon>Bacillati</taxon>
        <taxon>Actinomycetota</taxon>
        <taxon>Actinomycetes</taxon>
        <taxon>Mycobacteriales</taxon>
        <taxon>Mycobacteriaceae</taxon>
        <taxon>Mycolicibacterium</taxon>
    </lineage>
</organism>
<comment type="caution">
    <text evidence="1">The sequence shown here is derived from an EMBL/GenBank/DDBJ whole genome shotgun (WGS) entry which is preliminary data.</text>
</comment>
<dbReference type="Proteomes" id="UP001289645">
    <property type="component" value="Unassembled WGS sequence"/>
</dbReference>
<accession>A0ACC6MBL1</accession>
<sequence length="501" mass="56027">MLFRRSRRIGDCGRHTAVSAASLLEPGRTCWRVEPADRFACLVDGADYFRHAKAAMLRARHRILLVGWDFDTRIALERGGSTVPGPNRLGAFLQWMLWQQPDLTIHLLKSNLRLLPAFDDLWYGITPVAVVNRLSSRRLHFAVDGAHPTGSVHHQKILVVDDAVAFCGGIDFTAERWDTSEHRHDHRLRRVLGRDYAPRHEVAVAVDGAAARALGELARERWRTAVGRALDPVGPGRDTWPDTLEPALRGVDVGIARTMPLHAEQREIREVETLNLAAIAAAREVIYLENQYLASRAVVEALAARLRDPAGPEVVVVLPRASESRLEQESMDGARYRMLGLLWAADEHGRLGVFWPVTDGEKPIYVHSKVLVVDDRLLRIGSSNLNNRSMGFDSECDVAVEGRPNDADHEVSRFVIATRQRLICEHLGASPEDFERLREAGMTFLEAVEALRGTGRTLRRFTPGTVADEASLLAENDVMDPDHVPRSLTRSVQRFLRGLNK</sequence>